<gene>
    <name evidence="2" type="ORF">CKAH01_01864</name>
</gene>
<accession>A0AAD9Y4F6</accession>
<sequence length="164" mass="17599">MVGNWQATSSLLAYRVGDWRCDLSQRCGGNLLGEEMGRGMGIDLVAPGKGFRWLNGNGVYGSMEGVCGAGERAPVFGNDCGRLGETRSEDGIFVDIRVGGRAEKEKGVNKRCDAVRVDLWRPTLEEDTEEEDDDDDSSDEGGSMVDGGEDRSSSDGGGLRTRPT</sequence>
<dbReference type="Proteomes" id="UP001281614">
    <property type="component" value="Unassembled WGS sequence"/>
</dbReference>
<dbReference type="EMBL" id="VYYT01000444">
    <property type="protein sequence ID" value="KAK2735483.1"/>
    <property type="molecule type" value="Genomic_DNA"/>
</dbReference>
<comment type="caution">
    <text evidence="2">The sequence shown here is derived from an EMBL/GenBank/DDBJ whole genome shotgun (WGS) entry which is preliminary data.</text>
</comment>
<evidence type="ECO:0000313" key="3">
    <source>
        <dbReference type="Proteomes" id="UP001281614"/>
    </source>
</evidence>
<proteinExistence type="predicted"/>
<reference evidence="2" key="1">
    <citation type="submission" date="2023-02" db="EMBL/GenBank/DDBJ databases">
        <title>Colletotrichum kahawae CIFC_Que2 genome sequencing and assembly.</title>
        <authorList>
            <person name="Baroncelli R."/>
        </authorList>
    </citation>
    <scope>NUCLEOTIDE SEQUENCE</scope>
    <source>
        <strain evidence="2">CIFC_Que2</strain>
    </source>
</reference>
<keyword evidence="3" id="KW-1185">Reference proteome</keyword>
<dbReference type="AlphaFoldDB" id="A0AAD9Y4F6"/>
<feature type="region of interest" description="Disordered" evidence="1">
    <location>
        <begin position="119"/>
        <end position="164"/>
    </location>
</feature>
<name>A0AAD9Y4F6_COLKA</name>
<evidence type="ECO:0000256" key="1">
    <source>
        <dbReference type="SAM" id="MobiDB-lite"/>
    </source>
</evidence>
<evidence type="ECO:0000313" key="2">
    <source>
        <dbReference type="EMBL" id="KAK2735483.1"/>
    </source>
</evidence>
<feature type="compositionally biased region" description="Acidic residues" evidence="1">
    <location>
        <begin position="125"/>
        <end position="139"/>
    </location>
</feature>
<protein>
    <submittedName>
        <fullName evidence="2">Uncharacterized protein</fullName>
    </submittedName>
</protein>
<organism evidence="2 3">
    <name type="scientific">Colletotrichum kahawae</name>
    <name type="common">Coffee berry disease fungus</name>
    <dbReference type="NCBI Taxonomy" id="34407"/>
    <lineage>
        <taxon>Eukaryota</taxon>
        <taxon>Fungi</taxon>
        <taxon>Dikarya</taxon>
        <taxon>Ascomycota</taxon>
        <taxon>Pezizomycotina</taxon>
        <taxon>Sordariomycetes</taxon>
        <taxon>Hypocreomycetidae</taxon>
        <taxon>Glomerellales</taxon>
        <taxon>Glomerellaceae</taxon>
        <taxon>Colletotrichum</taxon>
        <taxon>Colletotrichum gloeosporioides species complex</taxon>
    </lineage>
</organism>
<feature type="compositionally biased region" description="Gly residues" evidence="1">
    <location>
        <begin position="155"/>
        <end position="164"/>
    </location>
</feature>